<evidence type="ECO:0000313" key="2">
    <source>
        <dbReference type="Proteomes" id="UP000663846"/>
    </source>
</evidence>
<sequence length="542" mass="61645">MLEDLRSASSALNEALDHYVNICAKLRNHYFEERAADKLDELLDHVANELQLVAWYGTKLKKADASLKVIRNSSTTTVPINRLPQEVLTRVFHIVVDDQPEILDATHAPFQISLSFPKHPEALSHVCFEWRQTALASHSLWTQIDLVLHHPLGPGFLSRAKAHVERAGRLPLDVRMVDPTLGKDYLPYGKPYDFNDYDFLAFAETPMHTLSLVSYHGLQNQHCEFIGYCIINSARQTLEKLNIKDATGRGGPYRFIESADSFHDPKSLQIELSEQLLDSFWCSASVLHLSGLYPYWTTRAYHRLTDLRLGSDKAQFVPVSEAHIVEILKASPGLRTFHLHLDLIESLPENAPVEMIHLEELESLNLSTIVVDINPSQILRFINPGRKPLQISISDEPTDVVEQFLKRSNVTQLRMITWGTYPPFKLLCLCPDLQVLVLDVWGTMDRVNFQTIPEQGDDCASDTPISVRSLYVLRCDGIGMVDLQKLVKNHSVQELTLWKTYPKSDGESKARDAYKSEVCALCSVVNYLMERDRSPIDDWDQF</sequence>
<dbReference type="Proteomes" id="UP000663846">
    <property type="component" value="Unassembled WGS sequence"/>
</dbReference>
<gene>
    <name evidence="1" type="ORF">RDB_LOCUS175678</name>
</gene>
<organism evidence="1 2">
    <name type="scientific">Rhizoctonia solani</name>
    <dbReference type="NCBI Taxonomy" id="456999"/>
    <lineage>
        <taxon>Eukaryota</taxon>
        <taxon>Fungi</taxon>
        <taxon>Dikarya</taxon>
        <taxon>Basidiomycota</taxon>
        <taxon>Agaricomycotina</taxon>
        <taxon>Agaricomycetes</taxon>
        <taxon>Cantharellales</taxon>
        <taxon>Ceratobasidiaceae</taxon>
        <taxon>Rhizoctonia</taxon>
    </lineage>
</organism>
<accession>A0A8H3C3K0</accession>
<evidence type="ECO:0008006" key="3">
    <source>
        <dbReference type="Google" id="ProtNLM"/>
    </source>
</evidence>
<dbReference type="OrthoDB" id="9977870at2759"/>
<dbReference type="AlphaFoldDB" id="A0A8H3C3K0"/>
<proteinExistence type="predicted"/>
<dbReference type="Gene3D" id="1.20.1280.50">
    <property type="match status" value="1"/>
</dbReference>
<dbReference type="EMBL" id="CAJMWS010001013">
    <property type="protein sequence ID" value="CAE6471089.1"/>
    <property type="molecule type" value="Genomic_DNA"/>
</dbReference>
<name>A0A8H3C3K0_9AGAM</name>
<comment type="caution">
    <text evidence="1">The sequence shown here is derived from an EMBL/GenBank/DDBJ whole genome shotgun (WGS) entry which is preliminary data.</text>
</comment>
<evidence type="ECO:0000313" key="1">
    <source>
        <dbReference type="EMBL" id="CAE6471089.1"/>
    </source>
</evidence>
<reference evidence="1" key="1">
    <citation type="submission" date="2021-01" db="EMBL/GenBank/DDBJ databases">
        <authorList>
            <person name="Kaushik A."/>
        </authorList>
    </citation>
    <scope>NUCLEOTIDE SEQUENCE</scope>
    <source>
        <strain evidence="1">AG1-1C</strain>
    </source>
</reference>
<protein>
    <recommendedName>
        <fullName evidence="3">F-box domain-containing protein</fullName>
    </recommendedName>
</protein>